<dbReference type="HOGENOM" id="CLU_1872990_0_0_5"/>
<feature type="signal peptide" evidence="2">
    <location>
        <begin position="1"/>
        <end position="16"/>
    </location>
</feature>
<evidence type="ECO:0000256" key="2">
    <source>
        <dbReference type="SAM" id="SignalP"/>
    </source>
</evidence>
<dbReference type="AlphaFoldDB" id="C5B4D2"/>
<geneLocation type="plasmid" evidence="3 4">
    <name>megaplasmid</name>
</geneLocation>
<sequence>MLACLSLLATVVNSSASDTATPYRAKRLFYGCWTRTTTHPKRTRWPTSTSTWCFERGRMLGGMSFDAGDGWDYCERWHVRGQRLAAPSAYDDERECTYAFSEDRRTLILRDCTGAGDWQRDDASTETNRGSWKCRMQGRPEANEQP</sequence>
<dbReference type="EMBL" id="CP001511">
    <property type="protein sequence ID" value="ACS43314.1"/>
    <property type="molecule type" value="Genomic_DNA"/>
</dbReference>
<dbReference type="KEGG" id="mea:Mex_2p0463"/>
<evidence type="ECO:0000256" key="1">
    <source>
        <dbReference type="SAM" id="MobiDB-lite"/>
    </source>
</evidence>
<proteinExistence type="predicted"/>
<accession>C5B4D2</accession>
<keyword evidence="4" id="KW-1185">Reference proteome</keyword>
<reference evidence="3 4" key="1">
    <citation type="journal article" date="2009" name="PLoS ONE">
        <title>Methylobacterium genome sequences: a reference blueprint to investigate microbial metabolism of C1 compounds from natural and industrial sources.</title>
        <authorList>
            <person name="Vuilleumier S."/>
            <person name="Chistoserdova L."/>
            <person name="Lee M.-C."/>
            <person name="Bringel F."/>
            <person name="Lajus A."/>
            <person name="Zhou Y."/>
            <person name="Gourion B."/>
            <person name="Barbe V."/>
            <person name="Chang J."/>
            <person name="Cruveiller S."/>
            <person name="Dossat C."/>
            <person name="Gillett W."/>
            <person name="Gruffaz C."/>
            <person name="Haugen E."/>
            <person name="Hourcade E."/>
            <person name="Levy R."/>
            <person name="Mangenot S."/>
            <person name="Muller E."/>
            <person name="Nadalig T."/>
            <person name="Pagni M."/>
            <person name="Penny C."/>
            <person name="Peyraud R."/>
            <person name="Robinson D.G."/>
            <person name="Roche D."/>
            <person name="Rouy Z."/>
            <person name="Saenampechek C."/>
            <person name="Salvignol G."/>
            <person name="Vallenet D."/>
            <person name="Wu Z."/>
            <person name="Marx C.J."/>
            <person name="Vorholt J.A."/>
            <person name="Olson M.V."/>
            <person name="Kaul R."/>
            <person name="Weissenbach J."/>
            <person name="Medigue C."/>
            <person name="Lidstrom M.E."/>
        </authorList>
    </citation>
    <scope>NUCLEOTIDE SEQUENCE [LARGE SCALE GENOMIC DNA]</scope>
    <source>
        <strain evidence="4">ATCC 14718 / DSM 1338 / JCM 2805 / NCIMB 9133 / AM1</strain>
    </source>
</reference>
<evidence type="ECO:0008006" key="5">
    <source>
        <dbReference type="Google" id="ProtNLM"/>
    </source>
</evidence>
<protein>
    <recommendedName>
        <fullName evidence="5">Ricin B lectin domain-containing protein</fullName>
    </recommendedName>
</protein>
<keyword evidence="3" id="KW-0614">Plasmid</keyword>
<keyword evidence="2" id="KW-0732">Signal</keyword>
<feature type="chain" id="PRO_5002946620" description="Ricin B lectin domain-containing protein" evidence="2">
    <location>
        <begin position="17"/>
        <end position="146"/>
    </location>
</feature>
<organism evidence="3 4">
    <name type="scientific">Methylorubrum extorquens (strain ATCC 14718 / DSM 1338 / JCM 2805 / NCIMB 9133 / AM1)</name>
    <name type="common">Methylobacterium extorquens</name>
    <dbReference type="NCBI Taxonomy" id="272630"/>
    <lineage>
        <taxon>Bacteria</taxon>
        <taxon>Pseudomonadati</taxon>
        <taxon>Pseudomonadota</taxon>
        <taxon>Alphaproteobacteria</taxon>
        <taxon>Hyphomicrobiales</taxon>
        <taxon>Methylobacteriaceae</taxon>
        <taxon>Methylorubrum</taxon>
    </lineage>
</organism>
<dbReference type="Proteomes" id="UP000009081">
    <property type="component" value="Plasmid megaplasmid"/>
</dbReference>
<evidence type="ECO:0000313" key="3">
    <source>
        <dbReference type="EMBL" id="ACS43314.1"/>
    </source>
</evidence>
<name>C5B4D2_METEA</name>
<gene>
    <name evidence="3" type="ordered locus">MexAM1_META2p0463</name>
</gene>
<feature type="region of interest" description="Disordered" evidence="1">
    <location>
        <begin position="118"/>
        <end position="146"/>
    </location>
</feature>
<evidence type="ECO:0000313" key="4">
    <source>
        <dbReference type="Proteomes" id="UP000009081"/>
    </source>
</evidence>